<dbReference type="PROSITE" id="PS50023">
    <property type="entry name" value="LIM_DOMAIN_2"/>
    <property type="match status" value="1"/>
</dbReference>
<keyword evidence="2" id="KW-0597">Phosphoprotein</keyword>
<keyword evidence="6 8" id="KW-0440">LIM domain</keyword>
<dbReference type="Gene3D" id="2.10.110.10">
    <property type="entry name" value="Cysteine Rich Protein"/>
    <property type="match status" value="1"/>
</dbReference>
<evidence type="ECO:0000256" key="3">
    <source>
        <dbReference type="ARBA" id="ARBA00022723"/>
    </source>
</evidence>
<evidence type="ECO:0000256" key="2">
    <source>
        <dbReference type="ARBA" id="ARBA00022553"/>
    </source>
</evidence>
<evidence type="ECO:0000313" key="14">
    <source>
        <dbReference type="EnsemblMetazoa" id="ADAC001016-PA"/>
    </source>
</evidence>
<comment type="subcellular location">
    <subcellularLocation>
        <location evidence="1">Endosome</location>
    </subcellularLocation>
</comment>
<keyword evidence="5 8" id="KW-0862">Zinc</keyword>
<dbReference type="HOGENOM" id="CLU_008660_0_0_1"/>
<dbReference type="GO" id="GO:0005768">
    <property type="term" value="C:endosome"/>
    <property type="evidence" value="ECO:0007669"/>
    <property type="project" value="UniProtKB-SubCell"/>
</dbReference>
<dbReference type="Pfam" id="PF00307">
    <property type="entry name" value="CH"/>
    <property type="match status" value="1"/>
</dbReference>
<dbReference type="EnsemblMetazoa" id="ADAC001016-RA">
    <property type="protein sequence ID" value="ADAC001016-PA"/>
    <property type="gene ID" value="ADAC001016"/>
</dbReference>
<dbReference type="InterPro" id="IPR050540">
    <property type="entry name" value="F-actin_Monoox_Mical"/>
</dbReference>
<dbReference type="SMART" id="SM01203">
    <property type="entry name" value="DUF3585"/>
    <property type="match status" value="1"/>
</dbReference>
<feature type="compositionally biased region" description="Low complexity" evidence="9">
    <location>
        <begin position="564"/>
        <end position="579"/>
    </location>
</feature>
<reference evidence="13" key="3">
    <citation type="journal article" date="2013" name="Nucleic Acids Res.">
        <title>The genome of Anopheles darlingi, the main neotropical malaria vector.</title>
        <authorList>
            <person name="Marinotti O."/>
            <person name="Cerqueira G.C."/>
            <person name="de Almeida L.G."/>
            <person name="Ferro M.I."/>
            <person name="Loreto E.L."/>
            <person name="Zaha A."/>
            <person name="Teixeira S.M."/>
            <person name="Wespiser A.R."/>
            <person name="Almeida E Silva A."/>
            <person name="Schlindwein A.D."/>
            <person name="Pacheco A.C."/>
            <person name="Silva A.L."/>
            <person name="Graveley B.R."/>
            <person name="Walenz B.P."/>
            <person name="Lima Bde A."/>
            <person name="Ribeiro C.A."/>
            <person name="Nunes-Silva C.G."/>
            <person name="de Carvalho C.R."/>
            <person name="Soares C.M."/>
            <person name="de Menezes C.B."/>
            <person name="Matiolli C."/>
            <person name="Caffrey D."/>
            <person name="Araujo D.A."/>
            <person name="de Oliveira D.M."/>
            <person name="Golenbock D."/>
            <person name="Grisard E.C."/>
            <person name="Fantinatti-Garboggini F."/>
            <person name="de Carvalho F.M."/>
            <person name="Barcellos F.G."/>
            <person name="Prosdocimi F."/>
            <person name="May G."/>
            <person name="Azevedo Junior G.M."/>
            <person name="Guimaraes G.M."/>
            <person name="Goldman G.H."/>
            <person name="Padilha I.Q."/>
            <person name="Batista Jda S."/>
            <person name="Ferro J.A."/>
            <person name="Ribeiro J.M."/>
            <person name="Fietto J.L."/>
            <person name="Dabbas K.M."/>
            <person name="Cerdeira L."/>
            <person name="Agnez-Lima L.F."/>
            <person name="Brocchi M."/>
            <person name="de Carvalho M.O."/>
            <person name="Teixeira Mde M."/>
            <person name="Diniz Maia Mde M."/>
            <person name="Goldman M.H."/>
            <person name="Cruz Schneider M.P."/>
            <person name="Felipe M.S."/>
            <person name="Hungria M."/>
            <person name="Nicolas M.F."/>
            <person name="Pereira M."/>
            <person name="Montes M.A."/>
            <person name="Cantao M.E."/>
            <person name="Vincentz M."/>
            <person name="Rafael M.S."/>
            <person name="Silverman N."/>
            <person name="Stoco P.H."/>
            <person name="Souza R.C."/>
            <person name="Vicentini R."/>
            <person name="Gazzinelli R.T."/>
            <person name="Neves Rde O."/>
            <person name="Silva R."/>
            <person name="Astolfi-Filho S."/>
            <person name="Maciel T.E."/>
            <person name="Urmenyi T.P."/>
            <person name="Tadei W.P."/>
            <person name="Camargo E.P."/>
            <person name="de Vasconcelos A.T."/>
        </authorList>
    </citation>
    <scope>NUCLEOTIDE SEQUENCE</scope>
</reference>
<keyword evidence="3 8" id="KW-0479">Metal-binding</keyword>
<feature type="compositionally biased region" description="Basic and acidic residues" evidence="9">
    <location>
        <begin position="586"/>
        <end position="618"/>
    </location>
</feature>
<reference evidence="13 15" key="1">
    <citation type="journal article" date="2010" name="BMC Genomics">
        <title>Combination of measures distinguishes pre-miRNAs from other stem-loops in the genome of the newly sequenced Anopheles darlingi.</title>
        <authorList>
            <person name="Mendes N.D."/>
            <person name="Freitas A.T."/>
            <person name="Vasconcelos A.T."/>
            <person name="Sagot M.F."/>
        </authorList>
    </citation>
    <scope>NUCLEOTIDE SEQUENCE</scope>
</reference>
<feature type="domain" description="LIM zinc-binding" evidence="11">
    <location>
        <begin position="193"/>
        <end position="255"/>
    </location>
</feature>
<evidence type="ECO:0000256" key="6">
    <source>
        <dbReference type="ARBA" id="ARBA00023038"/>
    </source>
</evidence>
<dbReference type="CDD" id="cd09400">
    <property type="entry name" value="LIM_like_1"/>
    <property type="match status" value="1"/>
</dbReference>
<evidence type="ECO:0000313" key="15">
    <source>
        <dbReference type="Proteomes" id="UP000000673"/>
    </source>
</evidence>
<evidence type="ECO:0000256" key="9">
    <source>
        <dbReference type="SAM" id="MobiDB-lite"/>
    </source>
</evidence>
<dbReference type="Pfam" id="PF12130">
    <property type="entry name" value="bMERB_dom"/>
    <property type="match status" value="1"/>
</dbReference>
<dbReference type="OMA" id="GHNKSTH"/>
<feature type="compositionally biased region" description="Polar residues" evidence="9">
    <location>
        <begin position="988"/>
        <end position="1000"/>
    </location>
</feature>
<evidence type="ECO:0000256" key="4">
    <source>
        <dbReference type="ARBA" id="ARBA00022753"/>
    </source>
</evidence>
<evidence type="ECO:0000313" key="13">
    <source>
        <dbReference type="EMBL" id="ETN67179.1"/>
    </source>
</evidence>
<feature type="domain" description="Calponin-homology (CH)" evidence="10">
    <location>
        <begin position="4"/>
        <end position="110"/>
    </location>
</feature>
<dbReference type="SMART" id="SM00132">
    <property type="entry name" value="LIM"/>
    <property type="match status" value="1"/>
</dbReference>
<feature type="compositionally biased region" description="Low complexity" evidence="9">
    <location>
        <begin position="889"/>
        <end position="902"/>
    </location>
</feature>
<dbReference type="GO" id="GO:0046872">
    <property type="term" value="F:metal ion binding"/>
    <property type="evidence" value="ECO:0007669"/>
    <property type="project" value="UniProtKB-KW"/>
</dbReference>
<feature type="region of interest" description="Disordered" evidence="9">
    <location>
        <begin position="258"/>
        <end position="280"/>
    </location>
</feature>
<dbReference type="STRING" id="43151.W5JW49"/>
<keyword evidence="4" id="KW-0967">Endosome</keyword>
<evidence type="ECO:0000259" key="12">
    <source>
        <dbReference type="PROSITE" id="PS51848"/>
    </source>
</evidence>
<evidence type="ECO:0000256" key="7">
    <source>
        <dbReference type="ARBA" id="ARBA00023054"/>
    </source>
</evidence>
<accession>W5JW49</accession>
<dbReference type="VEuPathDB" id="VectorBase:ADAR2_005620"/>
<dbReference type="EMBL" id="ADMH02000271">
    <property type="protein sequence ID" value="ETN67179.1"/>
    <property type="molecule type" value="Genomic_DNA"/>
</dbReference>
<evidence type="ECO:0000259" key="10">
    <source>
        <dbReference type="PROSITE" id="PS50021"/>
    </source>
</evidence>
<feature type="region of interest" description="Disordered" evidence="9">
    <location>
        <begin position="331"/>
        <end position="398"/>
    </location>
</feature>
<feature type="compositionally biased region" description="Polar residues" evidence="9">
    <location>
        <begin position="950"/>
        <end position="968"/>
    </location>
</feature>
<feature type="region of interest" description="Disordered" evidence="9">
    <location>
        <begin position="430"/>
        <end position="452"/>
    </location>
</feature>
<dbReference type="InterPro" id="IPR001781">
    <property type="entry name" value="Znf_LIM"/>
</dbReference>
<feature type="compositionally biased region" description="Basic and acidic residues" evidence="9">
    <location>
        <begin position="501"/>
        <end position="511"/>
    </location>
</feature>
<dbReference type="Pfam" id="PF00412">
    <property type="entry name" value="LIM"/>
    <property type="match status" value="1"/>
</dbReference>
<feature type="compositionally biased region" description="Pro residues" evidence="9">
    <location>
        <begin position="370"/>
        <end position="381"/>
    </location>
</feature>
<proteinExistence type="predicted"/>
<dbReference type="VEuPathDB" id="VectorBase:ADAC001016"/>
<dbReference type="FunCoup" id="W5JW49">
    <property type="interactions" value="522"/>
</dbReference>
<feature type="compositionally biased region" description="Basic residues" evidence="9">
    <location>
        <begin position="1299"/>
        <end position="1308"/>
    </location>
</feature>
<reference evidence="14" key="4">
    <citation type="submission" date="2015-06" db="UniProtKB">
        <authorList>
            <consortium name="EnsemblMetazoa"/>
        </authorList>
    </citation>
    <scope>IDENTIFICATION</scope>
</reference>
<dbReference type="SUPFAM" id="SSF47576">
    <property type="entry name" value="Calponin-homology domain, CH-domain"/>
    <property type="match status" value="1"/>
</dbReference>
<feature type="compositionally biased region" description="Polar residues" evidence="9">
    <location>
        <begin position="512"/>
        <end position="535"/>
    </location>
</feature>
<organism evidence="13">
    <name type="scientific">Anopheles darlingi</name>
    <name type="common">Mosquito</name>
    <dbReference type="NCBI Taxonomy" id="43151"/>
    <lineage>
        <taxon>Eukaryota</taxon>
        <taxon>Metazoa</taxon>
        <taxon>Ecdysozoa</taxon>
        <taxon>Arthropoda</taxon>
        <taxon>Hexapoda</taxon>
        <taxon>Insecta</taxon>
        <taxon>Pterygota</taxon>
        <taxon>Neoptera</taxon>
        <taxon>Endopterygota</taxon>
        <taxon>Diptera</taxon>
        <taxon>Nematocera</taxon>
        <taxon>Culicoidea</taxon>
        <taxon>Culicidae</taxon>
        <taxon>Anophelinae</taxon>
        <taxon>Anopheles</taxon>
    </lineage>
</organism>
<feature type="compositionally biased region" description="Polar residues" evidence="9">
    <location>
        <begin position="1015"/>
        <end position="1024"/>
    </location>
</feature>
<evidence type="ECO:0000259" key="11">
    <source>
        <dbReference type="PROSITE" id="PS50023"/>
    </source>
</evidence>
<sequence length="1308" mass="145363">MSERRGTKALELWCRRVVDGYKDVKVTNMSTSWRDGLAFCALIHYFRPDLIDFASLNKDNVYYNNELAFTIAEQHLGIPSLLDPADMVKYEVPDRFSILTYLSQYYRVFSNQEPATSKKASDKDTKTDDLSSKHRDLTEWRGSSMMLYPHASQQAIVSGDFLDDLTHQQNQQQQQQQQLMANIPGFVGVPKRATCNRCSNPIFLAERISFGAKSYHRSCLKCARCGTQLTVGSFYETETDGEYCCETCPDEEIQLEIKRRKSSVSSSSDGGGSRGSSVTAGVPNVATVLPRPVRSSKLLDRISFFESAPLSDEEKSSNLERKAKMSSFLKGTLEEANQKQPDVTVTMPSERSVKPIDTIELAQPNDEDPPNLPKTAPPPVPDDVADATDRAEAESIIRPSTTIEAIVPEASESIEDQFDKIVQDLEEEDKQFEVDEEKSSSQITPIAPSLESVGEIKRTDGELPFELPTLELKQEVGEPPSIHTTEEQVHESEIKIVIDDIDEEEHKEKENSTPLKKQTSVESEAVQEESNVLSEEQSKVEAQAESVIENIVVDRDAVQKDPSEIPSSSIPVIETSTESVALSNVPDEKESTEPELISNKHEPEKEVERETKVPTEQKDPEDENKDSEQEPKPSENLKIEEQTPYPDEPKVPENKQEQSKVKDVPATGATAEPETEGNETKTEELYPSDLNPFGDEEDESEGIVELRQQTPAKKPTPTMRRVSTNPFGSEDEDDDAEQQHQSPTVKPPRPPPPKVRGTPVGSVVPANPFDEDDETVAEEAEIVPIVSKPSPRRTPVPTPRKPGHAYNDSISSLDNSLLSSSRLSSSNVSLASSLDSGPPSMTVQRRKKSKAPDIPVPLLNRTPGAGSSSPSLASTSGRPSIESSSIAATPLSSIGSTGTLTTPRKKRAPAPPPPAPGPTSSSTPKQEDTIVKAPSSQRLVALDTALMLSPNDQPESSDALSRATSNESVVYRRMIVPLPMDHDASPESPLNESETSVTSERQWEKMKDNKEAQNRNRQSLSSPNGEGGNGFSGLSVLANKSSQGKWKRRKGPAPALPIAPLPERKPIKMLPLKEIHQELQIIETQQQGLEKQGIVLEKMIRERCEGVEADIDLDIRLQANSKEVEDLIMQLFELVNEKNELFRRQAELMYLRRMHRLEQEQADLEYEIRLLMAQPERNKPDSDKEKEEALIARLVEIVQLRNEVVECLEMDRIREAEEDLSIKQSIEERAASQQSKHSKKDSSASSTILPLTDAEKQDSSVKLSKKEKKKLKEAKKLVKSKKIDSEKDADETESGAAKEKKKKRKFLF</sequence>
<evidence type="ECO:0008006" key="16">
    <source>
        <dbReference type="Google" id="ProtNLM"/>
    </source>
</evidence>
<dbReference type="PANTHER" id="PTHR23167:SF84">
    <property type="entry name" value="ALPHA ACTININ 3-RELATED"/>
    <property type="match status" value="1"/>
</dbReference>
<feature type="compositionally biased region" description="Basic residues" evidence="9">
    <location>
        <begin position="1263"/>
        <end position="1280"/>
    </location>
</feature>
<feature type="compositionally biased region" description="Basic and acidic residues" evidence="9">
    <location>
        <begin position="1001"/>
        <end position="1014"/>
    </location>
</feature>
<keyword evidence="7" id="KW-0175">Coiled coil</keyword>
<evidence type="ECO:0000256" key="1">
    <source>
        <dbReference type="ARBA" id="ARBA00004177"/>
    </source>
</evidence>
<keyword evidence="15" id="KW-1185">Reference proteome</keyword>
<reference evidence="13" key="2">
    <citation type="submission" date="2010-05" db="EMBL/GenBank/DDBJ databases">
        <authorList>
            <person name="Almeida L.G."/>
            <person name="Nicolas M.F."/>
            <person name="Souza R.C."/>
            <person name="Vasconcelos A.T.R."/>
        </authorList>
    </citation>
    <scope>NUCLEOTIDE SEQUENCE</scope>
</reference>
<feature type="domain" description="BMERB" evidence="12">
    <location>
        <begin position="1062"/>
        <end position="1224"/>
    </location>
</feature>
<feature type="region of interest" description="Disordered" evidence="9">
    <location>
        <begin position="1228"/>
        <end position="1308"/>
    </location>
</feature>
<dbReference type="PROSITE" id="PS51848">
    <property type="entry name" value="BMERB"/>
    <property type="match status" value="1"/>
</dbReference>
<dbReference type="PROSITE" id="PS50021">
    <property type="entry name" value="CH"/>
    <property type="match status" value="1"/>
</dbReference>
<feature type="compositionally biased region" description="Acidic residues" evidence="9">
    <location>
        <begin position="769"/>
        <end position="781"/>
    </location>
</feature>
<dbReference type="eggNOG" id="ENOG502QWQX">
    <property type="taxonomic scope" value="Eukaryota"/>
</dbReference>
<dbReference type="Proteomes" id="UP000000673">
    <property type="component" value="Unassembled WGS sequence"/>
</dbReference>
<evidence type="ECO:0000256" key="5">
    <source>
        <dbReference type="ARBA" id="ARBA00022833"/>
    </source>
</evidence>
<dbReference type="InterPro" id="IPR001715">
    <property type="entry name" value="CH_dom"/>
</dbReference>
<dbReference type="InterPro" id="IPR022735">
    <property type="entry name" value="bMERB_dom"/>
</dbReference>
<dbReference type="InterPro" id="IPR036872">
    <property type="entry name" value="CH_dom_sf"/>
</dbReference>
<dbReference type="FunFam" id="1.10.418.10:FF:000023">
    <property type="entry name" value="EH domain-binding protein 1 isoform X1"/>
    <property type="match status" value="1"/>
</dbReference>
<feature type="compositionally biased region" description="Polar residues" evidence="9">
    <location>
        <begin position="338"/>
        <end position="349"/>
    </location>
</feature>
<feature type="compositionally biased region" description="Basic and acidic residues" evidence="9">
    <location>
        <begin position="552"/>
        <end position="563"/>
    </location>
</feature>
<feature type="compositionally biased region" description="Low complexity" evidence="9">
    <location>
        <begin position="807"/>
        <end position="836"/>
    </location>
</feature>
<gene>
    <name evidence="13" type="ORF">AND_001016</name>
</gene>
<dbReference type="SMART" id="SM00033">
    <property type="entry name" value="CH"/>
    <property type="match status" value="1"/>
</dbReference>
<evidence type="ECO:0000256" key="8">
    <source>
        <dbReference type="PROSITE-ProRule" id="PRU00125"/>
    </source>
</evidence>
<name>W5JW49_ANODA</name>
<feature type="compositionally biased region" description="Pro residues" evidence="9">
    <location>
        <begin position="745"/>
        <end position="754"/>
    </location>
</feature>
<dbReference type="Gene3D" id="1.10.418.10">
    <property type="entry name" value="Calponin-like domain"/>
    <property type="match status" value="1"/>
</dbReference>
<feature type="compositionally biased region" description="Basic and acidic residues" evidence="9">
    <location>
        <begin position="626"/>
        <end position="663"/>
    </location>
</feature>
<dbReference type="PROSITE" id="PS00478">
    <property type="entry name" value="LIM_DOMAIN_1"/>
    <property type="match status" value="1"/>
</dbReference>
<feature type="region of interest" description="Disordered" evidence="9">
    <location>
        <begin position="501"/>
        <end position="1036"/>
    </location>
</feature>
<dbReference type="PANTHER" id="PTHR23167">
    <property type="entry name" value="CALPONIN HOMOLOGY DOMAIN-CONTAINING PROTEIN DDB_G0272472-RELATED"/>
    <property type="match status" value="1"/>
</dbReference>
<protein>
    <recommendedName>
        <fullName evidence="16">MICAL-like protein 1</fullName>
    </recommendedName>
</protein>
<feature type="compositionally biased region" description="Low complexity" evidence="9">
    <location>
        <begin position="862"/>
        <end position="880"/>
    </location>
</feature>